<dbReference type="AlphaFoldDB" id="A0AAD6VE73"/>
<comment type="caution">
    <text evidence="6">The sequence shown here is derived from an EMBL/GenBank/DDBJ whole genome shotgun (WGS) entry which is preliminary data.</text>
</comment>
<evidence type="ECO:0000256" key="3">
    <source>
        <dbReference type="ARBA" id="ARBA00022833"/>
    </source>
</evidence>
<evidence type="ECO:0000259" key="5">
    <source>
        <dbReference type="PROSITE" id="PS50865"/>
    </source>
</evidence>
<evidence type="ECO:0000256" key="1">
    <source>
        <dbReference type="ARBA" id="ARBA00022723"/>
    </source>
</evidence>
<accession>A0AAD6VE73</accession>
<evidence type="ECO:0000313" key="7">
    <source>
        <dbReference type="Proteomes" id="UP001219525"/>
    </source>
</evidence>
<dbReference type="SUPFAM" id="SSF144232">
    <property type="entry name" value="HIT/MYND zinc finger-like"/>
    <property type="match status" value="1"/>
</dbReference>
<feature type="domain" description="MYND-type" evidence="5">
    <location>
        <begin position="239"/>
        <end position="277"/>
    </location>
</feature>
<keyword evidence="2 4" id="KW-0863">Zinc-finger</keyword>
<organism evidence="6 7">
    <name type="scientific">Mycena pura</name>
    <dbReference type="NCBI Taxonomy" id="153505"/>
    <lineage>
        <taxon>Eukaryota</taxon>
        <taxon>Fungi</taxon>
        <taxon>Dikarya</taxon>
        <taxon>Basidiomycota</taxon>
        <taxon>Agaricomycotina</taxon>
        <taxon>Agaricomycetes</taxon>
        <taxon>Agaricomycetidae</taxon>
        <taxon>Agaricales</taxon>
        <taxon>Marasmiineae</taxon>
        <taxon>Mycenaceae</taxon>
        <taxon>Mycena</taxon>
    </lineage>
</organism>
<name>A0AAD6VE73_9AGAR</name>
<sequence length="295" mass="32232">MMRRPALQVFHMASAAHSRSSDGEAQFACNAHGKTSCLTCFDFGAFLLQDAELWGTHSTYLKKAGLPVPAPRKPPPGIFERRFPRLRGFPDINAVSLPAEHTLAFKYPDFRLLAQLPAFTGHSPLGWVLFGIIVARQGPGMTYIIKDAAGMNMSLRFVESWKIENGGGDPTGKDAEQYKDLKPGTVLSLKCVTMSIAEHNRPQVAVEKINLSGVKILKSSITDVCTINDKLRKAAPGHCSHCAQVGAPSMCLLCKSPYCGKECQAKDWKEGGHKQACSTIAHLRSLNYMFRAAEA</sequence>
<reference evidence="6" key="1">
    <citation type="submission" date="2023-03" db="EMBL/GenBank/DDBJ databases">
        <title>Massive genome expansion in bonnet fungi (Mycena s.s.) driven by repeated elements and novel gene families across ecological guilds.</title>
        <authorList>
            <consortium name="Lawrence Berkeley National Laboratory"/>
            <person name="Harder C.B."/>
            <person name="Miyauchi S."/>
            <person name="Viragh M."/>
            <person name="Kuo A."/>
            <person name="Thoen E."/>
            <person name="Andreopoulos B."/>
            <person name="Lu D."/>
            <person name="Skrede I."/>
            <person name="Drula E."/>
            <person name="Henrissat B."/>
            <person name="Morin E."/>
            <person name="Kohler A."/>
            <person name="Barry K."/>
            <person name="LaButti K."/>
            <person name="Morin E."/>
            <person name="Salamov A."/>
            <person name="Lipzen A."/>
            <person name="Mereny Z."/>
            <person name="Hegedus B."/>
            <person name="Baldrian P."/>
            <person name="Stursova M."/>
            <person name="Weitz H."/>
            <person name="Taylor A."/>
            <person name="Grigoriev I.V."/>
            <person name="Nagy L.G."/>
            <person name="Martin F."/>
            <person name="Kauserud H."/>
        </authorList>
    </citation>
    <scope>NUCLEOTIDE SEQUENCE</scope>
    <source>
        <strain evidence="6">9144</strain>
    </source>
</reference>
<dbReference type="Proteomes" id="UP001219525">
    <property type="component" value="Unassembled WGS sequence"/>
</dbReference>
<dbReference type="GO" id="GO:0008270">
    <property type="term" value="F:zinc ion binding"/>
    <property type="evidence" value="ECO:0007669"/>
    <property type="project" value="UniProtKB-KW"/>
</dbReference>
<keyword evidence="7" id="KW-1185">Reference proteome</keyword>
<dbReference type="InterPro" id="IPR002893">
    <property type="entry name" value="Znf_MYND"/>
</dbReference>
<gene>
    <name evidence="6" type="ORF">GGX14DRAFT_97113</name>
</gene>
<dbReference type="PROSITE" id="PS50865">
    <property type="entry name" value="ZF_MYND_2"/>
    <property type="match status" value="1"/>
</dbReference>
<evidence type="ECO:0000256" key="2">
    <source>
        <dbReference type="ARBA" id="ARBA00022771"/>
    </source>
</evidence>
<keyword evidence="1" id="KW-0479">Metal-binding</keyword>
<keyword evidence="3" id="KW-0862">Zinc</keyword>
<dbReference type="Gene3D" id="6.10.140.2220">
    <property type="match status" value="1"/>
</dbReference>
<dbReference type="EMBL" id="JARJCW010000029">
    <property type="protein sequence ID" value="KAJ7210084.1"/>
    <property type="molecule type" value="Genomic_DNA"/>
</dbReference>
<evidence type="ECO:0000256" key="4">
    <source>
        <dbReference type="PROSITE-ProRule" id="PRU00134"/>
    </source>
</evidence>
<protein>
    <recommendedName>
        <fullName evidence="5">MYND-type domain-containing protein</fullName>
    </recommendedName>
</protein>
<evidence type="ECO:0000313" key="6">
    <source>
        <dbReference type="EMBL" id="KAJ7210084.1"/>
    </source>
</evidence>
<proteinExistence type="predicted"/>